<gene>
    <name evidence="1" type="ORF">LTRI10_LOCUS31965</name>
</gene>
<evidence type="ECO:0000313" key="1">
    <source>
        <dbReference type="EMBL" id="CAL1391228.1"/>
    </source>
</evidence>
<evidence type="ECO:0008006" key="3">
    <source>
        <dbReference type="Google" id="ProtNLM"/>
    </source>
</evidence>
<reference evidence="1 2" key="1">
    <citation type="submission" date="2024-04" db="EMBL/GenBank/DDBJ databases">
        <authorList>
            <person name="Fracassetti M."/>
        </authorList>
    </citation>
    <scope>NUCLEOTIDE SEQUENCE [LARGE SCALE GENOMIC DNA]</scope>
</reference>
<keyword evidence="2" id="KW-1185">Reference proteome</keyword>
<organism evidence="1 2">
    <name type="scientific">Linum trigynum</name>
    <dbReference type="NCBI Taxonomy" id="586398"/>
    <lineage>
        <taxon>Eukaryota</taxon>
        <taxon>Viridiplantae</taxon>
        <taxon>Streptophyta</taxon>
        <taxon>Embryophyta</taxon>
        <taxon>Tracheophyta</taxon>
        <taxon>Spermatophyta</taxon>
        <taxon>Magnoliopsida</taxon>
        <taxon>eudicotyledons</taxon>
        <taxon>Gunneridae</taxon>
        <taxon>Pentapetalae</taxon>
        <taxon>rosids</taxon>
        <taxon>fabids</taxon>
        <taxon>Malpighiales</taxon>
        <taxon>Linaceae</taxon>
        <taxon>Linum</taxon>
    </lineage>
</organism>
<dbReference type="AlphaFoldDB" id="A0AAV2EZQ7"/>
<proteinExistence type="predicted"/>
<dbReference type="EMBL" id="OZ034818">
    <property type="protein sequence ID" value="CAL1391228.1"/>
    <property type="molecule type" value="Genomic_DNA"/>
</dbReference>
<protein>
    <recommendedName>
        <fullName evidence="3">Secreted protein</fullName>
    </recommendedName>
</protein>
<dbReference type="Proteomes" id="UP001497516">
    <property type="component" value="Chromosome 5"/>
</dbReference>
<sequence length="93" mass="10708">MPRQTTRSWGLPVLVTSTRFTLMRFWRLRLWRWPKESGREVGIEEAPKRCALTAGLFSFPFIVHPDLPRSRVRTIIIVAARDGESVTKGIDKG</sequence>
<name>A0AAV2EZQ7_9ROSI</name>
<accession>A0AAV2EZQ7</accession>
<evidence type="ECO:0000313" key="2">
    <source>
        <dbReference type="Proteomes" id="UP001497516"/>
    </source>
</evidence>